<dbReference type="AlphaFoldDB" id="A0A942Z776"/>
<feature type="domain" description="ABC3 transporter permease C-terminal" evidence="8">
    <location>
        <begin position="244"/>
        <end position="366"/>
    </location>
</feature>
<proteinExistence type="inferred from homology"/>
<comment type="subcellular location">
    <subcellularLocation>
        <location evidence="1">Cell membrane</location>
        <topology evidence="1">Multi-pass membrane protein</topology>
    </subcellularLocation>
</comment>
<gene>
    <name evidence="10" type="ORF">GOQ27_07840</name>
</gene>
<dbReference type="InterPro" id="IPR003838">
    <property type="entry name" value="ABC3_permease_C"/>
</dbReference>
<feature type="transmembrane region" description="Helical" evidence="7">
    <location>
        <begin position="334"/>
        <end position="356"/>
    </location>
</feature>
<feature type="domain" description="MacB-like periplasmic core" evidence="9">
    <location>
        <begin position="21"/>
        <end position="210"/>
    </location>
</feature>
<organism evidence="10 11">
    <name type="scientific">Anaeromonas frigoriresistens</name>
    <dbReference type="NCBI Taxonomy" id="2683708"/>
    <lineage>
        <taxon>Bacteria</taxon>
        <taxon>Bacillati</taxon>
        <taxon>Bacillota</taxon>
        <taxon>Tissierellia</taxon>
        <taxon>Tissierellales</taxon>
        <taxon>Thermohalobacteraceae</taxon>
        <taxon>Anaeromonas</taxon>
    </lineage>
</organism>
<dbReference type="Pfam" id="PF12704">
    <property type="entry name" value="MacB_PCD"/>
    <property type="match status" value="1"/>
</dbReference>
<dbReference type="Proteomes" id="UP000724672">
    <property type="component" value="Unassembled WGS sequence"/>
</dbReference>
<evidence type="ECO:0000259" key="9">
    <source>
        <dbReference type="Pfam" id="PF12704"/>
    </source>
</evidence>
<sequence length="831" mass="93686">MITGYKQLTKKYLKSNKKRAILTIVGIILSVALISSIGLFLKGMQDAQIEDMRNTYGSYHLHYDNVDRELIEKISNHPKVGRSGTYNIESEFILDEEINVLEIGATNKALELFPAKVKRGRLPEEKGEVAIEGWLLRHINPNADVGGNINVNNRAYRLVGILENNITEQINNRSIILTRNNYTEDKEAILLAEVSPKTNLKSAVEELEALGKEGQVQKNINLLAMQGATRGDEGFFGLYMVVAVIIAIVVISTIAVIYNSFQISVMERIKEFGLLRAVGTTPKQIRKLILREATLLSLIGIPIGLLFGIVAIYSISLVFRLIGGEDLIIIKPSISPVILGGSGMIGLFSIYLSALLPAIFAGRISPLVAISNRKSITKEKIKRRKGPIIKIIRKTLGFEGELAYKNIKRNRKRYRITVFSIVISVMLFITFKSFIDMSFSITDSMGETENVHFSVVRDVQGTEKDIRIEEDIIEKIKDIPTVNKIYNVYQDYQFDMEIDKNSELKEIQALGQQIYRDSDAEDKTKVYGNINIYDKEAFEDTKEYVESGNIDIDELNKENGVILIRRNRIYNYNSEKTYYGPVADIKVGDEIDVIQEMYQREEKNRAVGETLKVVAIIEQEVFSYRGHHEYLKLITSEEVAKKLMEEKTIKPINLNIVLDNKDSEKVAVADIENAIKNNPNLNIINHIDNNRRGKSGELMVQILLYGFVVVVSLIGSVNIINTLTTNILLRKREFATIRSVGLTHKGLRKMIVLEGMLYGVMGIIYGAIVGTLLSFVLYKGLGDMREFSWSIPWSTIGIATIATLMIGYLSVQYPLAKVKNDNLIETIRGDY</sequence>
<dbReference type="InterPro" id="IPR050250">
    <property type="entry name" value="Macrolide_Exporter_MacB"/>
</dbReference>
<name>A0A942Z776_9FIRM</name>
<dbReference type="EMBL" id="WSFT01000031">
    <property type="protein sequence ID" value="MBS4538372.1"/>
    <property type="molecule type" value="Genomic_DNA"/>
</dbReference>
<keyword evidence="4 7" id="KW-1133">Transmembrane helix</keyword>
<evidence type="ECO:0000256" key="6">
    <source>
        <dbReference type="ARBA" id="ARBA00038076"/>
    </source>
</evidence>
<evidence type="ECO:0000256" key="3">
    <source>
        <dbReference type="ARBA" id="ARBA00022692"/>
    </source>
</evidence>
<evidence type="ECO:0000256" key="5">
    <source>
        <dbReference type="ARBA" id="ARBA00023136"/>
    </source>
</evidence>
<reference evidence="10" key="1">
    <citation type="submission" date="2019-12" db="EMBL/GenBank/DDBJ databases">
        <title>Clostridiaceae gen. nov. sp. nov., isolated from sediment in Xinjiang, China.</title>
        <authorList>
            <person name="Zhang R."/>
        </authorList>
    </citation>
    <scope>NUCLEOTIDE SEQUENCE</scope>
    <source>
        <strain evidence="10">D2Q-11</strain>
    </source>
</reference>
<dbReference type="GO" id="GO:0022857">
    <property type="term" value="F:transmembrane transporter activity"/>
    <property type="evidence" value="ECO:0007669"/>
    <property type="project" value="TreeGrafter"/>
</dbReference>
<feature type="transmembrane region" description="Helical" evidence="7">
    <location>
        <begin position="414"/>
        <end position="435"/>
    </location>
</feature>
<feature type="transmembrane region" description="Helical" evidence="7">
    <location>
        <begin position="750"/>
        <end position="778"/>
    </location>
</feature>
<evidence type="ECO:0000256" key="4">
    <source>
        <dbReference type="ARBA" id="ARBA00022989"/>
    </source>
</evidence>
<protein>
    <submittedName>
        <fullName evidence="10">FtsX-like permease family protein</fullName>
    </submittedName>
</protein>
<evidence type="ECO:0000256" key="1">
    <source>
        <dbReference type="ARBA" id="ARBA00004651"/>
    </source>
</evidence>
<evidence type="ECO:0000256" key="7">
    <source>
        <dbReference type="SAM" id="Phobius"/>
    </source>
</evidence>
<accession>A0A942Z776</accession>
<keyword evidence="11" id="KW-1185">Reference proteome</keyword>
<comment type="caution">
    <text evidence="10">The sequence shown here is derived from an EMBL/GenBank/DDBJ whole genome shotgun (WGS) entry which is preliminary data.</text>
</comment>
<dbReference type="GO" id="GO:0005886">
    <property type="term" value="C:plasma membrane"/>
    <property type="evidence" value="ECO:0007669"/>
    <property type="project" value="UniProtKB-SubCell"/>
</dbReference>
<dbReference type="PANTHER" id="PTHR30572">
    <property type="entry name" value="MEMBRANE COMPONENT OF TRANSPORTER-RELATED"/>
    <property type="match status" value="1"/>
</dbReference>
<feature type="transmembrane region" description="Helical" evidence="7">
    <location>
        <begin position="20"/>
        <end position="41"/>
    </location>
</feature>
<dbReference type="InterPro" id="IPR025857">
    <property type="entry name" value="MacB_PCD"/>
</dbReference>
<feature type="transmembrane region" description="Helical" evidence="7">
    <location>
        <begin position="702"/>
        <end position="729"/>
    </location>
</feature>
<keyword evidence="3 7" id="KW-0812">Transmembrane</keyword>
<dbReference type="RefSeq" id="WP_203366295.1">
    <property type="nucleotide sequence ID" value="NZ_WSFT01000031.1"/>
</dbReference>
<feature type="transmembrane region" description="Helical" evidence="7">
    <location>
        <begin position="293"/>
        <end position="322"/>
    </location>
</feature>
<feature type="transmembrane region" description="Helical" evidence="7">
    <location>
        <begin position="236"/>
        <end position="258"/>
    </location>
</feature>
<evidence type="ECO:0000313" key="11">
    <source>
        <dbReference type="Proteomes" id="UP000724672"/>
    </source>
</evidence>
<evidence type="ECO:0000313" key="10">
    <source>
        <dbReference type="EMBL" id="MBS4538372.1"/>
    </source>
</evidence>
<evidence type="ECO:0000256" key="2">
    <source>
        <dbReference type="ARBA" id="ARBA00022475"/>
    </source>
</evidence>
<feature type="domain" description="ABC3 transporter permease C-terminal" evidence="8">
    <location>
        <begin position="707"/>
        <end position="822"/>
    </location>
</feature>
<feature type="transmembrane region" description="Helical" evidence="7">
    <location>
        <begin position="790"/>
        <end position="811"/>
    </location>
</feature>
<dbReference type="PANTHER" id="PTHR30572:SF4">
    <property type="entry name" value="ABC TRANSPORTER PERMEASE YTRF"/>
    <property type="match status" value="1"/>
</dbReference>
<evidence type="ECO:0000259" key="8">
    <source>
        <dbReference type="Pfam" id="PF02687"/>
    </source>
</evidence>
<dbReference type="Pfam" id="PF02687">
    <property type="entry name" value="FtsX"/>
    <property type="match status" value="2"/>
</dbReference>
<keyword evidence="5 7" id="KW-0472">Membrane</keyword>
<keyword evidence="2" id="KW-1003">Cell membrane</keyword>
<comment type="similarity">
    <text evidence="6">Belongs to the ABC-4 integral membrane protein family.</text>
</comment>